<keyword evidence="3" id="KW-0677">Repeat</keyword>
<evidence type="ECO:0000256" key="9">
    <source>
        <dbReference type="SAM" id="SignalP"/>
    </source>
</evidence>
<dbReference type="CDD" id="cd04590">
    <property type="entry name" value="CBS_pair_CorC_HlyC_assoc"/>
    <property type="match status" value="1"/>
</dbReference>
<evidence type="ECO:0000256" key="6">
    <source>
        <dbReference type="PROSITE-ProRule" id="PRU00703"/>
    </source>
</evidence>
<feature type="transmembrane region" description="Helical" evidence="8">
    <location>
        <begin position="140"/>
        <end position="157"/>
    </location>
</feature>
<dbReference type="PROSITE" id="PS51371">
    <property type="entry name" value="CBS"/>
    <property type="match status" value="1"/>
</dbReference>
<dbReference type="GO" id="GO:0016020">
    <property type="term" value="C:membrane"/>
    <property type="evidence" value="ECO:0007669"/>
    <property type="project" value="UniProtKB-SubCell"/>
</dbReference>
<gene>
    <name evidence="12" type="ORF">Poli38472_000529</name>
</gene>
<evidence type="ECO:0000256" key="5">
    <source>
        <dbReference type="ARBA" id="ARBA00023136"/>
    </source>
</evidence>
<keyword evidence="6" id="KW-0129">CBS domain</keyword>
<feature type="domain" description="CNNM transmembrane" evidence="11">
    <location>
        <begin position="42"/>
        <end position="229"/>
    </location>
</feature>
<dbReference type="GO" id="GO:0010960">
    <property type="term" value="P:magnesium ion homeostasis"/>
    <property type="evidence" value="ECO:0007669"/>
    <property type="project" value="InterPro"/>
</dbReference>
<protein>
    <recommendedName>
        <fullName evidence="14">CNNM transmembrane domain-containing protein</fullName>
    </recommendedName>
</protein>
<dbReference type="PANTHER" id="PTHR12064:SF94">
    <property type="entry name" value="UNEXTENDED PROTEIN"/>
    <property type="match status" value="1"/>
</dbReference>
<keyword evidence="13" id="KW-1185">Reference proteome</keyword>
<feature type="signal peptide" evidence="9">
    <location>
        <begin position="1"/>
        <end position="25"/>
    </location>
</feature>
<dbReference type="PROSITE" id="PS51846">
    <property type="entry name" value="CNNM"/>
    <property type="match status" value="1"/>
</dbReference>
<comment type="caution">
    <text evidence="12">The sequence shown here is derived from an EMBL/GenBank/DDBJ whole genome shotgun (WGS) entry which is preliminary data.</text>
</comment>
<dbReference type="Pfam" id="PF01595">
    <property type="entry name" value="CNNM"/>
    <property type="match status" value="1"/>
</dbReference>
<name>A0A8K1CC36_PYTOL</name>
<dbReference type="InterPro" id="IPR044751">
    <property type="entry name" value="Ion_transp-like_CBS"/>
</dbReference>
<evidence type="ECO:0000256" key="8">
    <source>
        <dbReference type="SAM" id="Phobius"/>
    </source>
</evidence>
<dbReference type="InterPro" id="IPR002550">
    <property type="entry name" value="CNNM"/>
</dbReference>
<dbReference type="PANTHER" id="PTHR12064">
    <property type="entry name" value="METAL TRANSPORTER CNNM"/>
    <property type="match status" value="1"/>
</dbReference>
<dbReference type="Proteomes" id="UP000794436">
    <property type="component" value="Unassembled WGS sequence"/>
</dbReference>
<feature type="transmembrane region" description="Helical" evidence="8">
    <location>
        <begin position="49"/>
        <end position="73"/>
    </location>
</feature>
<accession>A0A8K1CC36</accession>
<evidence type="ECO:0000256" key="1">
    <source>
        <dbReference type="ARBA" id="ARBA00004141"/>
    </source>
</evidence>
<dbReference type="SUPFAM" id="SSF54631">
    <property type="entry name" value="CBS-domain pair"/>
    <property type="match status" value="1"/>
</dbReference>
<organism evidence="12 13">
    <name type="scientific">Pythium oligandrum</name>
    <name type="common">Mycoparasitic fungus</name>
    <dbReference type="NCBI Taxonomy" id="41045"/>
    <lineage>
        <taxon>Eukaryota</taxon>
        <taxon>Sar</taxon>
        <taxon>Stramenopiles</taxon>
        <taxon>Oomycota</taxon>
        <taxon>Peronosporomycetes</taxon>
        <taxon>Pythiales</taxon>
        <taxon>Pythiaceae</taxon>
        <taxon>Pythium</taxon>
    </lineage>
</organism>
<dbReference type="InterPro" id="IPR000644">
    <property type="entry name" value="CBS_dom"/>
</dbReference>
<evidence type="ECO:0000256" key="7">
    <source>
        <dbReference type="PROSITE-ProRule" id="PRU01193"/>
    </source>
</evidence>
<evidence type="ECO:0000259" key="11">
    <source>
        <dbReference type="PROSITE" id="PS51846"/>
    </source>
</evidence>
<dbReference type="InterPro" id="IPR046342">
    <property type="entry name" value="CBS_dom_sf"/>
</dbReference>
<keyword evidence="2 7" id="KW-0812">Transmembrane</keyword>
<feature type="transmembrane region" description="Helical" evidence="8">
    <location>
        <begin position="169"/>
        <end position="188"/>
    </location>
</feature>
<feature type="domain" description="CBS" evidence="10">
    <location>
        <begin position="317"/>
        <end position="383"/>
    </location>
</feature>
<feature type="transmembrane region" description="Helical" evidence="8">
    <location>
        <begin position="114"/>
        <end position="134"/>
    </location>
</feature>
<dbReference type="OrthoDB" id="5353557at2759"/>
<evidence type="ECO:0000259" key="10">
    <source>
        <dbReference type="PROSITE" id="PS51371"/>
    </source>
</evidence>
<keyword evidence="4 7" id="KW-1133">Transmembrane helix</keyword>
<dbReference type="InterPro" id="IPR045095">
    <property type="entry name" value="ACDP"/>
</dbReference>
<keyword evidence="9" id="KW-0732">Signal</keyword>
<feature type="chain" id="PRO_5035454264" description="CNNM transmembrane domain-containing protein" evidence="9">
    <location>
        <begin position="26"/>
        <end position="405"/>
    </location>
</feature>
<evidence type="ECO:0000313" key="13">
    <source>
        <dbReference type="Proteomes" id="UP000794436"/>
    </source>
</evidence>
<reference evidence="12" key="1">
    <citation type="submission" date="2019-03" db="EMBL/GenBank/DDBJ databases">
        <title>Long read genome sequence of the mycoparasitic Pythium oligandrum ATCC 38472 isolated from sugarbeet rhizosphere.</title>
        <authorList>
            <person name="Gaulin E."/>
        </authorList>
    </citation>
    <scope>NUCLEOTIDE SEQUENCE</scope>
    <source>
        <strain evidence="12">ATCC 38472_TT</strain>
    </source>
</reference>
<evidence type="ECO:0000256" key="4">
    <source>
        <dbReference type="ARBA" id="ARBA00022989"/>
    </source>
</evidence>
<comment type="subcellular location">
    <subcellularLocation>
        <location evidence="1">Membrane</location>
        <topology evidence="1">Multi-pass membrane protein</topology>
    </subcellularLocation>
</comment>
<evidence type="ECO:0000256" key="2">
    <source>
        <dbReference type="ARBA" id="ARBA00022692"/>
    </source>
</evidence>
<evidence type="ECO:0008006" key="14">
    <source>
        <dbReference type="Google" id="ProtNLM"/>
    </source>
</evidence>
<dbReference type="Gene3D" id="3.10.580.10">
    <property type="entry name" value="CBS-domain"/>
    <property type="match status" value="1"/>
</dbReference>
<dbReference type="AlphaFoldDB" id="A0A8K1CC36"/>
<keyword evidence="5 7" id="KW-0472">Membrane</keyword>
<sequence>MRIRLHQLVTCTLLTLSFHTTLVVANGRGPSNKHKDPDAETSVGFEIFRYTGIILLICMSAIFSGLTLGLMALDTTGLEVIIGAGEDPDATEEEQHKASLARQILPVRAKGNQLLTTLVLGNIAVNSLLSILMADLTSGLVGFILSTVTIVVCGEIIPQAVFARHALSVGARLIPLVNVILMLFYAFARPVAIVLDYFLGADVGTIFSKRELQKLLEIHVRQQMLKPHEGHIVRGAMNYHQKRVSDIMVPVHKLFSLPISSFYVFWPTIKRIYQSGFSRVPVWDKDPNDITGVFFVKDLVLIDPTEGVPLEDFARVFARAAHRVWSEAKLGEVLKAFKAGNIHMVLVYDVNNTGPGDPFYELQGLVTLEDIVEEILQDKIIDETDSVEAQQERLQCANRMSLDYV</sequence>
<evidence type="ECO:0000256" key="3">
    <source>
        <dbReference type="ARBA" id="ARBA00022737"/>
    </source>
</evidence>
<evidence type="ECO:0000313" key="12">
    <source>
        <dbReference type="EMBL" id="TMW60487.1"/>
    </source>
</evidence>
<proteinExistence type="predicted"/>
<dbReference type="EMBL" id="SPLM01000108">
    <property type="protein sequence ID" value="TMW60487.1"/>
    <property type="molecule type" value="Genomic_DNA"/>
</dbReference>